<feature type="non-terminal residue" evidence="2">
    <location>
        <position position="111"/>
    </location>
</feature>
<reference evidence="2 3" key="1">
    <citation type="submission" date="2018-12" db="EMBL/GenBank/DDBJ databases">
        <title>Draft genome sequence of Xylaria grammica IHI A82.</title>
        <authorList>
            <person name="Buettner E."/>
            <person name="Kellner H."/>
        </authorList>
    </citation>
    <scope>NUCLEOTIDE SEQUENCE [LARGE SCALE GENOMIC DNA]</scope>
    <source>
        <strain evidence="2 3">IHI A82</strain>
    </source>
</reference>
<dbReference type="EMBL" id="RYZI01000629">
    <property type="protein sequence ID" value="RWA04122.1"/>
    <property type="molecule type" value="Genomic_DNA"/>
</dbReference>
<gene>
    <name evidence="2" type="ORF">EKO27_g10983</name>
</gene>
<evidence type="ECO:0000256" key="1">
    <source>
        <dbReference type="SAM" id="MobiDB-lite"/>
    </source>
</evidence>
<evidence type="ECO:0000313" key="3">
    <source>
        <dbReference type="Proteomes" id="UP000286045"/>
    </source>
</evidence>
<proteinExistence type="predicted"/>
<evidence type="ECO:0000313" key="2">
    <source>
        <dbReference type="EMBL" id="RWA04122.1"/>
    </source>
</evidence>
<name>A0A439CPP9_9PEZI</name>
<dbReference type="AlphaFoldDB" id="A0A439CPP9"/>
<accession>A0A439CPP9</accession>
<dbReference type="Proteomes" id="UP000286045">
    <property type="component" value="Unassembled WGS sequence"/>
</dbReference>
<feature type="region of interest" description="Disordered" evidence="1">
    <location>
        <begin position="55"/>
        <end position="79"/>
    </location>
</feature>
<protein>
    <submittedName>
        <fullName evidence="2">Uncharacterized protein</fullName>
    </submittedName>
</protein>
<sequence>MLANQWAHFQLLRHVTPIYPTHPKYGRAPACSQISQDIHDSPEFIGKRKAIADAHNASREPPTALLGRDGVARGAGDGGADAEGAEAVLAYTLDIAQAPEPLLAREAAVPG</sequence>
<organism evidence="2 3">
    <name type="scientific">Xylaria grammica</name>
    <dbReference type="NCBI Taxonomy" id="363999"/>
    <lineage>
        <taxon>Eukaryota</taxon>
        <taxon>Fungi</taxon>
        <taxon>Dikarya</taxon>
        <taxon>Ascomycota</taxon>
        <taxon>Pezizomycotina</taxon>
        <taxon>Sordariomycetes</taxon>
        <taxon>Xylariomycetidae</taxon>
        <taxon>Xylariales</taxon>
        <taxon>Xylariaceae</taxon>
        <taxon>Xylaria</taxon>
    </lineage>
</organism>
<comment type="caution">
    <text evidence="2">The sequence shown here is derived from an EMBL/GenBank/DDBJ whole genome shotgun (WGS) entry which is preliminary data.</text>
</comment>
<keyword evidence="3" id="KW-1185">Reference proteome</keyword>